<reference evidence="10" key="1">
    <citation type="journal article" date="1996" name="Mol. Phylogenet. Evol.">
        <title>Molecular phylogenetic study of a myrmecophyte symbiosis: did Leonardoxa/ ant associations diversify via cospeciation?</title>
        <authorList>
            <person name="Chenuil A."/>
            <person name="McKey D.B."/>
        </authorList>
    </citation>
    <scope>NUCLEOTIDE SEQUENCE</scope>
</reference>
<feature type="transmembrane region" description="Helical" evidence="8">
    <location>
        <begin position="20"/>
        <end position="45"/>
    </location>
</feature>
<dbReference type="Gene3D" id="1.10.287.90">
    <property type="match status" value="1"/>
</dbReference>
<dbReference type="GO" id="GO:0022900">
    <property type="term" value="P:electron transport chain"/>
    <property type="evidence" value="ECO:0007669"/>
    <property type="project" value="InterPro"/>
</dbReference>
<dbReference type="GO" id="GO:0004129">
    <property type="term" value="F:cytochrome-c oxidase activity"/>
    <property type="evidence" value="ECO:0007669"/>
    <property type="project" value="UniProtKB-EC"/>
</dbReference>
<keyword evidence="5 8" id="KW-0472">Membrane</keyword>
<dbReference type="AlphaFoldDB" id="Q34154"/>
<geneLocation type="mitochondrion" evidence="10"/>
<evidence type="ECO:0000256" key="3">
    <source>
        <dbReference type="ARBA" id="ARBA00015946"/>
    </source>
</evidence>
<dbReference type="SUPFAM" id="SSF81464">
    <property type="entry name" value="Cytochrome c oxidase subunit II-like, transmembrane region"/>
    <property type="match status" value="1"/>
</dbReference>
<keyword evidence="10" id="KW-0496">Mitochondrion</keyword>
<proteinExistence type="inferred from homology"/>
<dbReference type="InterPro" id="IPR036257">
    <property type="entry name" value="Cyt_c_oxidase_su2_TM_sf"/>
</dbReference>
<accession>Q34154</accession>
<dbReference type="Pfam" id="PF02790">
    <property type="entry name" value="COX2_TM"/>
    <property type="match status" value="1"/>
</dbReference>
<comment type="subcellular location">
    <subcellularLocation>
        <location evidence="1">Membrane</location>
        <topology evidence="1">Multi-pass membrane protein</topology>
    </subcellularLocation>
</comment>
<organism evidence="10">
    <name type="scientific">Cladomyrma maschwitzi</name>
    <dbReference type="NCBI Taxonomy" id="46646"/>
    <lineage>
        <taxon>Eukaryota</taxon>
        <taxon>Metazoa</taxon>
        <taxon>Ecdysozoa</taxon>
        <taxon>Arthropoda</taxon>
        <taxon>Hexapoda</taxon>
        <taxon>Insecta</taxon>
        <taxon>Pterygota</taxon>
        <taxon>Neoptera</taxon>
        <taxon>Endopterygota</taxon>
        <taxon>Hymenoptera</taxon>
        <taxon>Apocrita</taxon>
        <taxon>Aculeata</taxon>
        <taxon>Formicoidea</taxon>
        <taxon>Formicidae</taxon>
        <taxon>Formicinae</taxon>
        <taxon>Cladomyrma</taxon>
    </lineage>
</organism>
<gene>
    <name evidence="10" type="primary">coxII</name>
</gene>
<evidence type="ECO:0000256" key="4">
    <source>
        <dbReference type="ARBA" id="ARBA00022692"/>
    </source>
</evidence>
<evidence type="ECO:0000256" key="2">
    <source>
        <dbReference type="ARBA" id="ARBA00007866"/>
    </source>
</evidence>
<sequence length="61" mass="7334">MNTWLLTFQNSNSPTFDMMIFFHDFTMMILIFITLIILFIMLTLLSNKFINRFLLQGHTIE</sequence>
<evidence type="ECO:0000256" key="1">
    <source>
        <dbReference type="ARBA" id="ARBA00004141"/>
    </source>
</evidence>
<evidence type="ECO:0000256" key="8">
    <source>
        <dbReference type="SAM" id="Phobius"/>
    </source>
</evidence>
<evidence type="ECO:0000313" key="10">
    <source>
        <dbReference type="EMBL" id="AAB50577.1"/>
    </source>
</evidence>
<name>Q34154_9HYME</name>
<protein>
    <recommendedName>
        <fullName evidence="3">Cytochrome c oxidase subunit 2</fullName>
    </recommendedName>
    <alternativeName>
        <fullName evidence="6">Cytochrome c oxidase polypeptide II</fullName>
    </alternativeName>
</protein>
<keyword evidence="8" id="KW-1133">Transmembrane helix</keyword>
<dbReference type="PROSITE" id="PS50999">
    <property type="entry name" value="COX2_TM"/>
    <property type="match status" value="1"/>
</dbReference>
<evidence type="ECO:0000256" key="7">
    <source>
        <dbReference type="ARBA" id="ARBA00049512"/>
    </source>
</evidence>
<comment type="similarity">
    <text evidence="2">Belongs to the cytochrome c oxidase subunit 2 family.</text>
</comment>
<evidence type="ECO:0000256" key="6">
    <source>
        <dbReference type="ARBA" id="ARBA00031389"/>
    </source>
</evidence>
<dbReference type="EMBL" id="U36315">
    <property type="protein sequence ID" value="AAB50577.1"/>
    <property type="molecule type" value="Genomic_DNA"/>
</dbReference>
<comment type="catalytic activity">
    <reaction evidence="7">
        <text>4 Fe(II)-[cytochrome c] + O2 + 8 H(+)(in) = 4 Fe(III)-[cytochrome c] + 2 H2O + 4 H(+)(out)</text>
        <dbReference type="Rhea" id="RHEA:11436"/>
        <dbReference type="Rhea" id="RHEA-COMP:10350"/>
        <dbReference type="Rhea" id="RHEA-COMP:14399"/>
        <dbReference type="ChEBI" id="CHEBI:15377"/>
        <dbReference type="ChEBI" id="CHEBI:15378"/>
        <dbReference type="ChEBI" id="CHEBI:15379"/>
        <dbReference type="ChEBI" id="CHEBI:29033"/>
        <dbReference type="ChEBI" id="CHEBI:29034"/>
        <dbReference type="EC" id="7.1.1.9"/>
    </reaction>
    <physiologicalReaction direction="left-to-right" evidence="7">
        <dbReference type="Rhea" id="RHEA:11437"/>
    </physiologicalReaction>
</comment>
<dbReference type="InterPro" id="IPR011759">
    <property type="entry name" value="Cyt_c_oxidase_su2_TM_dom"/>
</dbReference>
<keyword evidence="4 8" id="KW-0812">Transmembrane</keyword>
<evidence type="ECO:0000259" key="9">
    <source>
        <dbReference type="PROSITE" id="PS50999"/>
    </source>
</evidence>
<dbReference type="GO" id="GO:0016020">
    <property type="term" value="C:membrane"/>
    <property type="evidence" value="ECO:0007669"/>
    <property type="project" value="UniProtKB-SubCell"/>
</dbReference>
<evidence type="ECO:0000256" key="5">
    <source>
        <dbReference type="ARBA" id="ARBA00023136"/>
    </source>
</evidence>
<feature type="domain" description="Cytochrome oxidase subunit II transmembrane region profile" evidence="9">
    <location>
        <begin position="1"/>
        <end position="61"/>
    </location>
</feature>